<comment type="caution">
    <text evidence="2">The sequence shown here is derived from an EMBL/GenBank/DDBJ whole genome shotgun (WGS) entry which is preliminary data.</text>
</comment>
<dbReference type="Proteomes" id="UP000824088">
    <property type="component" value="Unassembled WGS sequence"/>
</dbReference>
<reference evidence="2" key="1">
    <citation type="submission" date="2020-10" db="EMBL/GenBank/DDBJ databases">
        <authorList>
            <person name="Gilroy R."/>
        </authorList>
    </citation>
    <scope>NUCLEOTIDE SEQUENCE</scope>
    <source>
        <strain evidence="2">1063</strain>
    </source>
</reference>
<keyword evidence="1" id="KW-0732">Signal</keyword>
<feature type="chain" id="PRO_5038701627" evidence="1">
    <location>
        <begin position="33"/>
        <end position="349"/>
    </location>
</feature>
<protein>
    <submittedName>
        <fullName evidence="2">Uncharacterized protein</fullName>
    </submittedName>
</protein>
<name>A0A9D1L2S8_9FIRM</name>
<evidence type="ECO:0000313" key="3">
    <source>
        <dbReference type="Proteomes" id="UP000824088"/>
    </source>
</evidence>
<feature type="signal peptide" evidence="1">
    <location>
        <begin position="1"/>
        <end position="32"/>
    </location>
</feature>
<dbReference type="AlphaFoldDB" id="A0A9D1L2S8"/>
<sequence length="349" mass="36610">MKHKSGANYAKIAVIAVALAVAATCTVSGTLAAFSATYTWNSDSASAGDIGFRDTVYSFGLFNNSFIVPGDSGSATLTGADFGGHAVEWTFESHNENAMPVVFYSLDEEGNPDFSSFYSEYDFTDLAGFYALCEDGTAVPVSEVSVDPAAIAQGLGIGKTVCWAWFDTFYTDQTCETEASGSEVDAYEEYCRNICTQAYAFDAGIGDILGNVSAHAFVTGVAEDALTVCSFDLGSEKQVVDGLLTMGGVTVYVERYGMFTSPSASVDLTGDSAVWVLFPAVMSDDADAALSEAGIRYEKGGLYSLGADVTAAIEAVPDAGGNRILYKIFPSEAGERAQISVTISATVTV</sequence>
<evidence type="ECO:0000256" key="1">
    <source>
        <dbReference type="SAM" id="SignalP"/>
    </source>
</evidence>
<dbReference type="EMBL" id="DVMN01000059">
    <property type="protein sequence ID" value="HIU21262.1"/>
    <property type="molecule type" value="Genomic_DNA"/>
</dbReference>
<proteinExistence type="predicted"/>
<evidence type="ECO:0000313" key="2">
    <source>
        <dbReference type="EMBL" id="HIU21262.1"/>
    </source>
</evidence>
<reference evidence="2" key="2">
    <citation type="journal article" date="2021" name="PeerJ">
        <title>Extensive microbial diversity within the chicken gut microbiome revealed by metagenomics and culture.</title>
        <authorList>
            <person name="Gilroy R."/>
            <person name="Ravi A."/>
            <person name="Getino M."/>
            <person name="Pursley I."/>
            <person name="Horton D.L."/>
            <person name="Alikhan N.F."/>
            <person name="Baker D."/>
            <person name="Gharbi K."/>
            <person name="Hall N."/>
            <person name="Watson M."/>
            <person name="Adriaenssens E.M."/>
            <person name="Foster-Nyarko E."/>
            <person name="Jarju S."/>
            <person name="Secka A."/>
            <person name="Antonio M."/>
            <person name="Oren A."/>
            <person name="Chaudhuri R.R."/>
            <person name="La Ragione R."/>
            <person name="Hildebrand F."/>
            <person name="Pallen M.J."/>
        </authorList>
    </citation>
    <scope>NUCLEOTIDE SEQUENCE</scope>
    <source>
        <strain evidence="2">1063</strain>
    </source>
</reference>
<gene>
    <name evidence="2" type="ORF">IAD51_03350</name>
</gene>
<organism evidence="2 3">
    <name type="scientific">Candidatus Limadaptatus stercorigallinarum</name>
    <dbReference type="NCBI Taxonomy" id="2840845"/>
    <lineage>
        <taxon>Bacteria</taxon>
        <taxon>Bacillati</taxon>
        <taxon>Bacillota</taxon>
        <taxon>Clostridia</taxon>
        <taxon>Eubacteriales</taxon>
        <taxon>Candidatus Limadaptatus</taxon>
    </lineage>
</organism>
<accession>A0A9D1L2S8</accession>